<dbReference type="SUPFAM" id="SSF50118">
    <property type="entry name" value="Cell growth inhibitor/plasmid maintenance toxic component"/>
    <property type="match status" value="1"/>
</dbReference>
<organism evidence="3 4">
    <name type="scientific">Eubacterium segne</name>
    <dbReference type="NCBI Taxonomy" id="2763045"/>
    <lineage>
        <taxon>Bacteria</taxon>
        <taxon>Bacillati</taxon>
        <taxon>Bacillota</taxon>
        <taxon>Clostridia</taxon>
        <taxon>Eubacteriales</taxon>
        <taxon>Eubacteriaceae</taxon>
        <taxon>Eubacterium</taxon>
    </lineage>
</organism>
<dbReference type="InterPro" id="IPR003477">
    <property type="entry name" value="PemK-like"/>
</dbReference>
<comment type="caution">
    <text evidence="3">The sequence shown here is derived from an EMBL/GenBank/DDBJ whole genome shotgun (WGS) entry which is preliminary data.</text>
</comment>
<reference evidence="3 4" key="1">
    <citation type="submission" date="2020-08" db="EMBL/GenBank/DDBJ databases">
        <title>Genome public.</title>
        <authorList>
            <person name="Liu C."/>
            <person name="Sun Q."/>
        </authorList>
    </citation>
    <scope>NUCLEOTIDE SEQUENCE [LARGE SCALE GENOMIC DNA]</scope>
    <source>
        <strain evidence="3 4">BX4</strain>
    </source>
</reference>
<comment type="similarity">
    <text evidence="1">Belongs to the PemK/MazF family.</text>
</comment>
<evidence type="ECO:0000256" key="2">
    <source>
        <dbReference type="ARBA" id="ARBA00022649"/>
    </source>
</evidence>
<evidence type="ECO:0000313" key="4">
    <source>
        <dbReference type="Proteomes" id="UP000597877"/>
    </source>
</evidence>
<dbReference type="Gene3D" id="2.30.30.110">
    <property type="match status" value="1"/>
</dbReference>
<protein>
    <submittedName>
        <fullName evidence="3">Type II toxin-antitoxin system PemK/MazF family toxin</fullName>
    </submittedName>
</protein>
<dbReference type="InterPro" id="IPR011067">
    <property type="entry name" value="Plasmid_toxin/cell-grow_inhib"/>
</dbReference>
<proteinExistence type="inferred from homology"/>
<keyword evidence="4" id="KW-1185">Reference proteome</keyword>
<dbReference type="Proteomes" id="UP000597877">
    <property type="component" value="Unassembled WGS sequence"/>
</dbReference>
<accession>A0ABR7F3Q2</accession>
<name>A0ABR7F3Q2_9FIRM</name>
<dbReference type="Pfam" id="PF02452">
    <property type="entry name" value="PemK_toxin"/>
    <property type="match status" value="1"/>
</dbReference>
<sequence>MRELKDEKLRYKLDIIYKNIKKLKRLDIDNYYCANLLDWFNEIILKNIAIFKSKNDINQMDQELFKKERQYVYWIDFGRNIGSEFRDLHFAVVIFESKYTALVIPLTSKKDHDPTWIEENKEAIVDLGIINGFPDETKECYACTFMIQSVSKNAFHDMEITKKDILILNFLIIK</sequence>
<keyword evidence="2" id="KW-1277">Toxin-antitoxin system</keyword>
<gene>
    <name evidence="3" type="ORF">H8S00_05480</name>
</gene>
<evidence type="ECO:0000313" key="3">
    <source>
        <dbReference type="EMBL" id="MBC5667435.1"/>
    </source>
</evidence>
<dbReference type="RefSeq" id="WP_186840216.1">
    <property type="nucleotide sequence ID" value="NZ_JACOOZ010000003.1"/>
</dbReference>
<evidence type="ECO:0000256" key="1">
    <source>
        <dbReference type="ARBA" id="ARBA00007521"/>
    </source>
</evidence>
<dbReference type="EMBL" id="JACOOZ010000003">
    <property type="protein sequence ID" value="MBC5667435.1"/>
    <property type="molecule type" value="Genomic_DNA"/>
</dbReference>